<dbReference type="PANTHER" id="PTHR38445:SF9">
    <property type="entry name" value="HTH-TYPE TRANSCRIPTIONAL REPRESSOR YTRA"/>
    <property type="match status" value="1"/>
</dbReference>
<dbReference type="Gene3D" id="1.10.10.10">
    <property type="entry name" value="Winged helix-like DNA-binding domain superfamily/Winged helix DNA-binding domain"/>
    <property type="match status" value="1"/>
</dbReference>
<reference evidence="5" key="1">
    <citation type="submission" date="2023-11" db="EMBL/GenBank/DDBJ databases">
        <title>Scrofimicrobium hongkongense sp. nov., isolated from a patient with peritonitis.</title>
        <authorList>
            <person name="Lao H.Y."/>
            <person name="Wong A.Y.P."/>
            <person name="Ng T.L."/>
            <person name="Wong R.Y.L."/>
            <person name="Yau M.C.Y."/>
            <person name="Lam J.Y.W."/>
            <person name="Siu G.K.H."/>
        </authorList>
    </citation>
    <scope>NUCLEOTIDE SEQUENCE</scope>
    <source>
        <strain evidence="5">R131</strain>
    </source>
</reference>
<protein>
    <submittedName>
        <fullName evidence="5">GntR family transcriptional regulator</fullName>
    </submittedName>
</protein>
<keyword evidence="2" id="KW-0238">DNA-binding</keyword>
<dbReference type="InterPro" id="IPR036390">
    <property type="entry name" value="WH_DNA-bd_sf"/>
</dbReference>
<evidence type="ECO:0000256" key="3">
    <source>
        <dbReference type="ARBA" id="ARBA00023163"/>
    </source>
</evidence>
<dbReference type="KEGG" id="sapp:SAC06_00035"/>
<name>A0AAU7V7K7_9ACTO</name>
<dbReference type="EMBL" id="CP138335">
    <property type="protein sequence ID" value="XBW07988.1"/>
    <property type="molecule type" value="Genomic_DNA"/>
</dbReference>
<evidence type="ECO:0000256" key="2">
    <source>
        <dbReference type="ARBA" id="ARBA00023125"/>
    </source>
</evidence>
<sequence>MDFDEARPLWTQLVDEFHRRIGGGQWKPGNRIPSVRELALELGVNPNTVQKALAELDREGLTLSERTAGRYVADDQNLIRSTRSHLAGHAATAYVETARAVGLKLAEALNLVEQRWESKEGA</sequence>
<dbReference type="GO" id="GO:0003700">
    <property type="term" value="F:DNA-binding transcription factor activity"/>
    <property type="evidence" value="ECO:0007669"/>
    <property type="project" value="InterPro"/>
</dbReference>
<dbReference type="PROSITE" id="PS50949">
    <property type="entry name" value="HTH_GNTR"/>
    <property type="match status" value="1"/>
</dbReference>
<evidence type="ECO:0000259" key="4">
    <source>
        <dbReference type="PROSITE" id="PS50949"/>
    </source>
</evidence>
<dbReference type="SMART" id="SM00345">
    <property type="entry name" value="HTH_GNTR"/>
    <property type="match status" value="1"/>
</dbReference>
<dbReference type="GO" id="GO:0003677">
    <property type="term" value="F:DNA binding"/>
    <property type="evidence" value="ECO:0007669"/>
    <property type="project" value="UniProtKB-KW"/>
</dbReference>
<dbReference type="PANTHER" id="PTHR38445">
    <property type="entry name" value="HTH-TYPE TRANSCRIPTIONAL REPRESSOR YTRA"/>
    <property type="match status" value="1"/>
</dbReference>
<accession>A0AAU7V7K7</accession>
<feature type="domain" description="HTH gntR-type" evidence="4">
    <location>
        <begin position="7"/>
        <end position="75"/>
    </location>
</feature>
<dbReference type="InterPro" id="IPR036388">
    <property type="entry name" value="WH-like_DNA-bd_sf"/>
</dbReference>
<organism evidence="5">
    <name type="scientific">Scrofimicrobium appendicitidis</name>
    <dbReference type="NCBI Taxonomy" id="3079930"/>
    <lineage>
        <taxon>Bacteria</taxon>
        <taxon>Bacillati</taxon>
        <taxon>Actinomycetota</taxon>
        <taxon>Actinomycetes</taxon>
        <taxon>Actinomycetales</taxon>
        <taxon>Actinomycetaceae</taxon>
        <taxon>Scrofimicrobium</taxon>
    </lineage>
</organism>
<gene>
    <name evidence="5" type="ORF">SAC06_00035</name>
</gene>
<keyword evidence="1" id="KW-0805">Transcription regulation</keyword>
<dbReference type="PRINTS" id="PR00035">
    <property type="entry name" value="HTHGNTR"/>
</dbReference>
<dbReference type="RefSeq" id="WP_350258188.1">
    <property type="nucleotide sequence ID" value="NZ_CP138335.1"/>
</dbReference>
<dbReference type="CDD" id="cd07377">
    <property type="entry name" value="WHTH_GntR"/>
    <property type="match status" value="1"/>
</dbReference>
<evidence type="ECO:0000313" key="5">
    <source>
        <dbReference type="EMBL" id="XBW07988.1"/>
    </source>
</evidence>
<dbReference type="InterPro" id="IPR000524">
    <property type="entry name" value="Tscrpt_reg_HTH_GntR"/>
</dbReference>
<dbReference type="Pfam" id="PF00392">
    <property type="entry name" value="GntR"/>
    <property type="match status" value="1"/>
</dbReference>
<proteinExistence type="predicted"/>
<evidence type="ECO:0000256" key="1">
    <source>
        <dbReference type="ARBA" id="ARBA00023015"/>
    </source>
</evidence>
<dbReference type="AlphaFoldDB" id="A0AAU7V7K7"/>
<dbReference type="SUPFAM" id="SSF46785">
    <property type="entry name" value="Winged helix' DNA-binding domain"/>
    <property type="match status" value="1"/>
</dbReference>
<keyword evidence="3" id="KW-0804">Transcription</keyword>